<evidence type="ECO:0000313" key="3">
    <source>
        <dbReference type="Proteomes" id="UP001148838"/>
    </source>
</evidence>
<feature type="region of interest" description="Disordered" evidence="1">
    <location>
        <begin position="1"/>
        <end position="39"/>
    </location>
</feature>
<keyword evidence="3" id="KW-1185">Reference proteome</keyword>
<sequence length="110" mass="11431">MAGLCEGGNEPPGSLKANVVSTSAPVTKKPKGETPQLADVHTPMSADMGLCPPVYAPLTDGYEPLISGSKSLTFVDRTPVRLVLTSLLANKGVQPLRCVKVRSVFAPLSG</sequence>
<reference evidence="2 3" key="1">
    <citation type="journal article" date="2022" name="Allergy">
        <title>Genome assembly and annotation of Periplaneta americana reveal a comprehensive cockroach allergen profile.</title>
        <authorList>
            <person name="Wang L."/>
            <person name="Xiong Q."/>
            <person name="Saelim N."/>
            <person name="Wang L."/>
            <person name="Nong W."/>
            <person name="Wan A.T."/>
            <person name="Shi M."/>
            <person name="Liu X."/>
            <person name="Cao Q."/>
            <person name="Hui J.H.L."/>
            <person name="Sookrung N."/>
            <person name="Leung T.F."/>
            <person name="Tungtrongchitr A."/>
            <person name="Tsui S.K.W."/>
        </authorList>
    </citation>
    <scope>NUCLEOTIDE SEQUENCE [LARGE SCALE GENOMIC DNA]</scope>
    <source>
        <strain evidence="2">PWHHKU_190912</strain>
    </source>
</reference>
<proteinExistence type="predicted"/>
<dbReference type="Proteomes" id="UP001148838">
    <property type="component" value="Unassembled WGS sequence"/>
</dbReference>
<comment type="caution">
    <text evidence="2">The sequence shown here is derived from an EMBL/GenBank/DDBJ whole genome shotgun (WGS) entry which is preliminary data.</text>
</comment>
<gene>
    <name evidence="2" type="ORF">ANN_00106</name>
</gene>
<name>A0ABQ8TSM0_PERAM</name>
<dbReference type="EMBL" id="JAJSOF020000003">
    <property type="protein sequence ID" value="KAJ4448715.1"/>
    <property type="molecule type" value="Genomic_DNA"/>
</dbReference>
<evidence type="ECO:0000256" key="1">
    <source>
        <dbReference type="SAM" id="MobiDB-lite"/>
    </source>
</evidence>
<organism evidence="2 3">
    <name type="scientific">Periplaneta americana</name>
    <name type="common">American cockroach</name>
    <name type="synonym">Blatta americana</name>
    <dbReference type="NCBI Taxonomy" id="6978"/>
    <lineage>
        <taxon>Eukaryota</taxon>
        <taxon>Metazoa</taxon>
        <taxon>Ecdysozoa</taxon>
        <taxon>Arthropoda</taxon>
        <taxon>Hexapoda</taxon>
        <taxon>Insecta</taxon>
        <taxon>Pterygota</taxon>
        <taxon>Neoptera</taxon>
        <taxon>Polyneoptera</taxon>
        <taxon>Dictyoptera</taxon>
        <taxon>Blattodea</taxon>
        <taxon>Blattoidea</taxon>
        <taxon>Blattidae</taxon>
        <taxon>Blattinae</taxon>
        <taxon>Periplaneta</taxon>
    </lineage>
</organism>
<protein>
    <submittedName>
        <fullName evidence="2">Uncharacterized protein</fullName>
    </submittedName>
</protein>
<evidence type="ECO:0000313" key="2">
    <source>
        <dbReference type="EMBL" id="KAJ4448715.1"/>
    </source>
</evidence>
<accession>A0ABQ8TSM0</accession>